<evidence type="ECO:0000313" key="3">
    <source>
        <dbReference type="EMBL" id="RPB19528.1"/>
    </source>
</evidence>
<organism evidence="3 4">
    <name type="scientific">Terfezia boudieri ATCC MYA-4762</name>
    <dbReference type="NCBI Taxonomy" id="1051890"/>
    <lineage>
        <taxon>Eukaryota</taxon>
        <taxon>Fungi</taxon>
        <taxon>Dikarya</taxon>
        <taxon>Ascomycota</taxon>
        <taxon>Pezizomycotina</taxon>
        <taxon>Pezizomycetes</taxon>
        <taxon>Pezizales</taxon>
        <taxon>Pezizaceae</taxon>
        <taxon>Terfezia</taxon>
    </lineage>
</organism>
<feature type="region of interest" description="Disordered" evidence="1">
    <location>
        <begin position="432"/>
        <end position="559"/>
    </location>
</feature>
<dbReference type="InParanoid" id="A0A3N4LCT5"/>
<feature type="compositionally biased region" description="Polar residues" evidence="1">
    <location>
        <begin position="689"/>
        <end position="699"/>
    </location>
</feature>
<feature type="region of interest" description="Disordered" evidence="1">
    <location>
        <begin position="1"/>
        <end position="103"/>
    </location>
</feature>
<proteinExistence type="predicted"/>
<dbReference type="Proteomes" id="UP000267821">
    <property type="component" value="Unassembled WGS sequence"/>
</dbReference>
<dbReference type="AlphaFoldDB" id="A0A3N4LCT5"/>
<dbReference type="EMBL" id="ML121588">
    <property type="protein sequence ID" value="RPB19528.1"/>
    <property type="molecule type" value="Genomic_DNA"/>
</dbReference>
<feature type="region of interest" description="Disordered" evidence="1">
    <location>
        <begin position="221"/>
        <end position="297"/>
    </location>
</feature>
<dbReference type="InterPro" id="IPR036869">
    <property type="entry name" value="J_dom_sf"/>
</dbReference>
<keyword evidence="4" id="KW-1185">Reference proteome</keyword>
<feature type="compositionally biased region" description="Low complexity" evidence="1">
    <location>
        <begin position="656"/>
        <end position="673"/>
    </location>
</feature>
<feature type="region of interest" description="Disordered" evidence="1">
    <location>
        <begin position="833"/>
        <end position="876"/>
    </location>
</feature>
<dbReference type="PROSITE" id="PS50030">
    <property type="entry name" value="UBA"/>
    <property type="match status" value="1"/>
</dbReference>
<dbReference type="OrthoDB" id="1717591at2759"/>
<feature type="compositionally biased region" description="Low complexity" evidence="1">
    <location>
        <begin position="617"/>
        <end position="626"/>
    </location>
</feature>
<dbReference type="SUPFAM" id="SSF46565">
    <property type="entry name" value="Chaperone J-domain"/>
    <property type="match status" value="1"/>
</dbReference>
<feature type="compositionally biased region" description="Polar residues" evidence="1">
    <location>
        <begin position="231"/>
        <end position="247"/>
    </location>
</feature>
<accession>A0A3N4LCT5</accession>
<dbReference type="SUPFAM" id="SSF48452">
    <property type="entry name" value="TPR-like"/>
    <property type="match status" value="1"/>
</dbReference>
<dbReference type="STRING" id="1051890.A0A3N4LCT5"/>
<feature type="compositionally biased region" description="Pro residues" evidence="1">
    <location>
        <begin position="40"/>
        <end position="49"/>
    </location>
</feature>
<feature type="compositionally biased region" description="Low complexity" evidence="1">
    <location>
        <begin position="73"/>
        <end position="87"/>
    </location>
</feature>
<dbReference type="PANTHER" id="PTHR23172:SF19">
    <property type="entry name" value="J DOMAIN-CONTAINING PROTEIN"/>
    <property type="match status" value="1"/>
</dbReference>
<feature type="domain" description="UBA" evidence="2">
    <location>
        <begin position="283"/>
        <end position="327"/>
    </location>
</feature>
<feature type="compositionally biased region" description="Pro residues" evidence="1">
    <location>
        <begin position="840"/>
        <end position="856"/>
    </location>
</feature>
<reference evidence="3 4" key="1">
    <citation type="journal article" date="2018" name="Nat. Ecol. Evol.">
        <title>Pezizomycetes genomes reveal the molecular basis of ectomycorrhizal truffle lifestyle.</title>
        <authorList>
            <person name="Murat C."/>
            <person name="Payen T."/>
            <person name="Noel B."/>
            <person name="Kuo A."/>
            <person name="Morin E."/>
            <person name="Chen J."/>
            <person name="Kohler A."/>
            <person name="Krizsan K."/>
            <person name="Balestrini R."/>
            <person name="Da Silva C."/>
            <person name="Montanini B."/>
            <person name="Hainaut M."/>
            <person name="Levati E."/>
            <person name="Barry K.W."/>
            <person name="Belfiori B."/>
            <person name="Cichocki N."/>
            <person name="Clum A."/>
            <person name="Dockter R.B."/>
            <person name="Fauchery L."/>
            <person name="Guy J."/>
            <person name="Iotti M."/>
            <person name="Le Tacon F."/>
            <person name="Lindquist E.A."/>
            <person name="Lipzen A."/>
            <person name="Malagnac F."/>
            <person name="Mello A."/>
            <person name="Molinier V."/>
            <person name="Miyauchi S."/>
            <person name="Poulain J."/>
            <person name="Riccioni C."/>
            <person name="Rubini A."/>
            <person name="Sitrit Y."/>
            <person name="Splivallo R."/>
            <person name="Traeger S."/>
            <person name="Wang M."/>
            <person name="Zifcakova L."/>
            <person name="Wipf D."/>
            <person name="Zambonelli A."/>
            <person name="Paolocci F."/>
            <person name="Nowrousian M."/>
            <person name="Ottonello S."/>
            <person name="Baldrian P."/>
            <person name="Spatafora J.W."/>
            <person name="Henrissat B."/>
            <person name="Nagy L.G."/>
            <person name="Aury J.M."/>
            <person name="Wincker P."/>
            <person name="Grigoriev I.V."/>
            <person name="Bonfante P."/>
            <person name="Martin F.M."/>
        </authorList>
    </citation>
    <scope>NUCLEOTIDE SEQUENCE [LARGE SCALE GENOMIC DNA]</scope>
    <source>
        <strain evidence="3 4">ATCC MYA-4762</strain>
    </source>
</reference>
<evidence type="ECO:0000313" key="4">
    <source>
        <dbReference type="Proteomes" id="UP000267821"/>
    </source>
</evidence>
<feature type="compositionally biased region" description="Low complexity" evidence="1">
    <location>
        <begin position="328"/>
        <end position="341"/>
    </location>
</feature>
<feature type="region of interest" description="Disordered" evidence="1">
    <location>
        <begin position="651"/>
        <end position="700"/>
    </location>
</feature>
<dbReference type="Pfam" id="PF22562">
    <property type="entry name" value="UBA_7"/>
    <property type="match status" value="1"/>
</dbReference>
<feature type="compositionally biased region" description="Basic and acidic residues" evidence="1">
    <location>
        <begin position="451"/>
        <end position="495"/>
    </location>
</feature>
<feature type="compositionally biased region" description="Polar residues" evidence="1">
    <location>
        <begin position="534"/>
        <end position="559"/>
    </location>
</feature>
<dbReference type="InterPro" id="IPR009060">
    <property type="entry name" value="UBA-like_sf"/>
</dbReference>
<dbReference type="GO" id="GO:0030276">
    <property type="term" value="F:clathrin binding"/>
    <property type="evidence" value="ECO:0007669"/>
    <property type="project" value="TreeGrafter"/>
</dbReference>
<feature type="compositionally biased region" description="Basic and acidic residues" evidence="1">
    <location>
        <begin position="88"/>
        <end position="103"/>
    </location>
</feature>
<dbReference type="SMART" id="SM00028">
    <property type="entry name" value="TPR"/>
    <property type="match status" value="2"/>
</dbReference>
<dbReference type="Gene3D" id="1.10.287.110">
    <property type="entry name" value="DnaJ domain"/>
    <property type="match status" value="1"/>
</dbReference>
<feature type="region of interest" description="Disordered" evidence="1">
    <location>
        <begin position="328"/>
        <end position="406"/>
    </location>
</feature>
<sequence length="988" mass="106928">MDDLTGLSFTSSPSSRPTSNPPLASTYKTTNFSALRSIPPTSPPQPRGPSPADGALKPATPDSFANLLNFGRNSNAANNTTNLSLQEQQRRLQEARVKAEEEKRRLMEKQFGDEKFWDTLDGSSGGMGGMGGSWSRSGSGGGALPNLGFNVSKPQAVVNNKQEADDDEDLFAAFKAEAPVDKTSHFPPPASGATSTVVTPRFGTPNPPPALQKTAIPVDLDDPFDLMNLPSRGTASAPQLQPTATNSDGDDFLGLLGKPVSELPQKPPVQQLKPTQEQSQPARGDPRDAAIAELMDMGFSLPQSRKALAETDTGLDVQQAVGWLLNEAHSQSRAASSSSTATPVGQRDGSRTAHREQDNRRQGNREDERHGASTSRRRDGSEHRPPQPTWARESGGGAGGGEKDIAAIASEVGSNIFKSANSLWSVGKKKMEKAMKELQQSQAGDSTGGDDMPKWMRDAQIYHREEEVVGRRRRLSPDFRREVGGHESDRNRDPQKSQQPQPEVLTDEALMLEADSALPLRKPAAGRFADPHQHQQQPPSRGQSVSPLPSRQSLVSLQKQRQLDFAEQIRKKEIELREREARIAMERKAKLGKGGLEGGKEEMEAYVSPARRRGKASSSPVPVPVVQEGDLLFGGGGGAGTRAQERNMFQQQQMGTSPSSTPSKPSSTTASLPIRKATPKRVPVAISPSDLSRSNQSRQKGTEAFKLGDYALALTHYTSALTPLPNNHTLRIVVLCNRALCNLKVGDAKACLADCEEALIIIGEARGEGEVLEVDGGESKEVVGFWEKAMARKAEGFEVLEKWDEAGRAWGSLVEAGKGGPNALKGRSRCENALRSKAAPPSPVKRPPPPPPPPTRPSTTTQQSQSQSAVQNLRKANATAEAIEAEKLSLYDSVTERINTWKKGKEGNLRALLTSLDQILWEGSGWTKVTMGQLVIPGKVKVVYMKGIARVHPDKISKDATTEQRMLCGTVFSLLNEAWDKFKLENNL</sequence>
<evidence type="ECO:0000259" key="2">
    <source>
        <dbReference type="PROSITE" id="PS50030"/>
    </source>
</evidence>
<dbReference type="InterPro" id="IPR011990">
    <property type="entry name" value="TPR-like_helical_dom_sf"/>
</dbReference>
<dbReference type="InterPro" id="IPR015940">
    <property type="entry name" value="UBA"/>
</dbReference>
<dbReference type="Gene3D" id="1.25.40.10">
    <property type="entry name" value="Tetratricopeptide repeat domain"/>
    <property type="match status" value="1"/>
</dbReference>
<protein>
    <recommendedName>
        <fullName evidence="2">UBA domain-containing protein</fullName>
    </recommendedName>
</protein>
<dbReference type="InterPro" id="IPR019734">
    <property type="entry name" value="TPR_rpt"/>
</dbReference>
<dbReference type="PANTHER" id="PTHR23172">
    <property type="entry name" value="AUXILIN/CYCLIN G-ASSOCIATED KINASE-RELATED"/>
    <property type="match status" value="1"/>
</dbReference>
<dbReference type="FunFam" id="1.10.287.110:FF:000002">
    <property type="entry name" value="putative tyrosine-protein phosphatase auxilin isoform X2"/>
    <property type="match status" value="1"/>
</dbReference>
<feature type="compositionally biased region" description="Low complexity" evidence="1">
    <location>
        <begin position="1"/>
        <end position="23"/>
    </location>
</feature>
<gene>
    <name evidence="3" type="ORF">L211DRAFT_842601</name>
</gene>
<dbReference type="SUPFAM" id="SSF46934">
    <property type="entry name" value="UBA-like"/>
    <property type="match status" value="1"/>
</dbReference>
<feature type="compositionally biased region" description="Low complexity" evidence="1">
    <location>
        <begin position="857"/>
        <end position="871"/>
    </location>
</feature>
<feature type="region of interest" description="Disordered" evidence="1">
    <location>
        <begin position="606"/>
        <end position="626"/>
    </location>
</feature>
<dbReference type="GO" id="GO:0072583">
    <property type="term" value="P:clathrin-dependent endocytosis"/>
    <property type="evidence" value="ECO:0007669"/>
    <property type="project" value="TreeGrafter"/>
</dbReference>
<dbReference type="Gene3D" id="1.10.8.10">
    <property type="entry name" value="DNA helicase RuvA subunit, C-terminal domain"/>
    <property type="match status" value="1"/>
</dbReference>
<dbReference type="GO" id="GO:0072318">
    <property type="term" value="P:clathrin coat disassembly"/>
    <property type="evidence" value="ECO:0007669"/>
    <property type="project" value="TreeGrafter"/>
</dbReference>
<name>A0A3N4LCT5_9PEZI</name>
<feature type="compositionally biased region" description="Basic and acidic residues" evidence="1">
    <location>
        <begin position="348"/>
        <end position="385"/>
    </location>
</feature>
<evidence type="ECO:0000256" key="1">
    <source>
        <dbReference type="SAM" id="MobiDB-lite"/>
    </source>
</evidence>
<dbReference type="GO" id="GO:0031982">
    <property type="term" value="C:vesicle"/>
    <property type="evidence" value="ECO:0007669"/>
    <property type="project" value="TreeGrafter"/>
</dbReference>
<dbReference type="GO" id="GO:0005737">
    <property type="term" value="C:cytoplasm"/>
    <property type="evidence" value="ECO:0007669"/>
    <property type="project" value="TreeGrafter"/>
</dbReference>